<evidence type="ECO:0000256" key="4">
    <source>
        <dbReference type="HAMAP-Rule" id="MF_01925"/>
    </source>
</evidence>
<evidence type="ECO:0000313" key="8">
    <source>
        <dbReference type="EMBL" id="MDQ0437757.1"/>
    </source>
</evidence>
<comment type="function">
    <text evidence="4">Catalyzes the reduction of 1-pyrroline-5-carboxylate (PCA) to L-proline.</text>
</comment>
<keyword evidence="3 4" id="KW-0560">Oxidoreductase</keyword>
<feature type="domain" description="Pyrroline-5-carboxylate reductase catalytic N-terminal" evidence="6">
    <location>
        <begin position="14"/>
        <end position="105"/>
    </location>
</feature>
<dbReference type="Proteomes" id="UP001241603">
    <property type="component" value="Unassembled WGS sequence"/>
</dbReference>
<evidence type="ECO:0000313" key="9">
    <source>
        <dbReference type="Proteomes" id="UP001241603"/>
    </source>
</evidence>
<dbReference type="Pfam" id="PF14748">
    <property type="entry name" value="P5CR_dimer"/>
    <property type="match status" value="1"/>
</dbReference>
<dbReference type="SUPFAM" id="SSF51735">
    <property type="entry name" value="NAD(P)-binding Rossmann-fold domains"/>
    <property type="match status" value="1"/>
</dbReference>
<accession>A0ABU0H6V4</accession>
<keyword evidence="4" id="KW-0028">Amino-acid biosynthesis</keyword>
<comment type="catalytic activity">
    <reaction evidence="4">
        <text>L-proline + NAD(+) = (S)-1-pyrroline-5-carboxylate + NADH + 2 H(+)</text>
        <dbReference type="Rhea" id="RHEA:14105"/>
        <dbReference type="ChEBI" id="CHEBI:15378"/>
        <dbReference type="ChEBI" id="CHEBI:17388"/>
        <dbReference type="ChEBI" id="CHEBI:57540"/>
        <dbReference type="ChEBI" id="CHEBI:57945"/>
        <dbReference type="ChEBI" id="CHEBI:60039"/>
        <dbReference type="EC" id="1.5.1.2"/>
    </reaction>
</comment>
<dbReference type="EMBL" id="JAUSVO010000003">
    <property type="protein sequence ID" value="MDQ0437757.1"/>
    <property type="molecule type" value="Genomic_DNA"/>
</dbReference>
<dbReference type="GO" id="GO:0004735">
    <property type="term" value="F:pyrroline-5-carboxylate reductase activity"/>
    <property type="evidence" value="ECO:0007669"/>
    <property type="project" value="UniProtKB-EC"/>
</dbReference>
<dbReference type="InterPro" id="IPR008927">
    <property type="entry name" value="6-PGluconate_DH-like_C_sf"/>
</dbReference>
<dbReference type="PIRSF" id="PIRSF000193">
    <property type="entry name" value="Pyrrol-5-carb_rd"/>
    <property type="match status" value="1"/>
</dbReference>
<proteinExistence type="inferred from homology"/>
<keyword evidence="2 4" id="KW-0521">NADP</keyword>
<dbReference type="InterPro" id="IPR029036">
    <property type="entry name" value="P5CR_dimer"/>
</dbReference>
<evidence type="ECO:0000256" key="5">
    <source>
        <dbReference type="NCBIfam" id="TIGR00112"/>
    </source>
</evidence>
<keyword evidence="9" id="KW-1185">Reference proteome</keyword>
<comment type="similarity">
    <text evidence="1 4">Belongs to the pyrroline-5-carboxylate reductase family.</text>
</comment>
<comment type="pathway">
    <text evidence="4">Amino-acid biosynthesis; L-proline biosynthesis; L-proline from L-glutamate 5-semialdehyde: step 1/1.</text>
</comment>
<feature type="domain" description="Pyrroline-5-carboxylate reductase dimerisation" evidence="7">
    <location>
        <begin position="167"/>
        <end position="272"/>
    </location>
</feature>
<dbReference type="EC" id="1.5.1.2" evidence="4 5"/>
<dbReference type="Pfam" id="PF03807">
    <property type="entry name" value="F420_oxidored"/>
    <property type="match status" value="1"/>
</dbReference>
<keyword evidence="4" id="KW-0641">Proline biosynthesis</keyword>
<dbReference type="Gene3D" id="3.40.50.720">
    <property type="entry name" value="NAD(P)-binding Rossmann-like Domain"/>
    <property type="match status" value="1"/>
</dbReference>
<evidence type="ECO:0000256" key="1">
    <source>
        <dbReference type="ARBA" id="ARBA00005525"/>
    </source>
</evidence>
<evidence type="ECO:0000259" key="7">
    <source>
        <dbReference type="Pfam" id="PF14748"/>
    </source>
</evidence>
<dbReference type="RefSeq" id="WP_266348694.1">
    <property type="nucleotide sequence ID" value="NZ_JAPKNG010000003.1"/>
</dbReference>
<protein>
    <recommendedName>
        <fullName evidence="4 5">Pyrroline-5-carboxylate reductase</fullName>
        <shortName evidence="4">P5C reductase</shortName>
        <shortName evidence="4">P5CR</shortName>
        <ecNumber evidence="4 5">1.5.1.2</ecNumber>
    </recommendedName>
    <alternativeName>
        <fullName evidence="4">PCA reductase</fullName>
    </alternativeName>
</protein>
<keyword evidence="4" id="KW-0963">Cytoplasm</keyword>
<gene>
    <name evidence="4" type="primary">proC</name>
    <name evidence="8" type="ORF">QO014_002149</name>
</gene>
<comment type="caution">
    <text evidence="8">The sequence shown here is derived from an EMBL/GenBank/DDBJ whole genome shotgun (WGS) entry which is preliminary data.</text>
</comment>
<dbReference type="InterPro" id="IPR000304">
    <property type="entry name" value="Pyrroline-COOH_reductase"/>
</dbReference>
<organism evidence="8 9">
    <name type="scientific">Kaistia dalseonensis</name>
    <dbReference type="NCBI Taxonomy" id="410840"/>
    <lineage>
        <taxon>Bacteria</taxon>
        <taxon>Pseudomonadati</taxon>
        <taxon>Pseudomonadota</taxon>
        <taxon>Alphaproteobacteria</taxon>
        <taxon>Hyphomicrobiales</taxon>
        <taxon>Kaistiaceae</taxon>
        <taxon>Kaistia</taxon>
    </lineage>
</organism>
<name>A0ABU0H6V4_9HYPH</name>
<dbReference type="PANTHER" id="PTHR11645">
    <property type="entry name" value="PYRROLINE-5-CARBOXYLATE REDUCTASE"/>
    <property type="match status" value="1"/>
</dbReference>
<comment type="subcellular location">
    <subcellularLocation>
        <location evidence="4">Cytoplasm</location>
    </subcellularLocation>
</comment>
<dbReference type="InterPro" id="IPR028939">
    <property type="entry name" value="P5C_Rdtase_cat_N"/>
</dbReference>
<evidence type="ECO:0000259" key="6">
    <source>
        <dbReference type="Pfam" id="PF03807"/>
    </source>
</evidence>
<dbReference type="NCBIfam" id="TIGR00112">
    <property type="entry name" value="proC"/>
    <property type="match status" value="1"/>
</dbReference>
<dbReference type="HAMAP" id="MF_01925">
    <property type="entry name" value="P5C_reductase"/>
    <property type="match status" value="1"/>
</dbReference>
<dbReference type="SUPFAM" id="SSF48179">
    <property type="entry name" value="6-phosphogluconate dehydrogenase C-terminal domain-like"/>
    <property type="match status" value="1"/>
</dbReference>
<sequence>MSFSSLTPSSPLILIGAGKMGGALLTGWLARGLDPKAVIVVDPAPPAETRALLEHYGVAHRTTPPEGVKARVLLLAVKPQMMGAALPAVHALVGPQTITVSIAAGTTIATLEAALGGAIVRAMPNTPAQVSRGMTGVYANAAVPADGRALVTALLDAVGEVGWVESESLIDTVTAVSGSGPAYVFLLVEALAEAGVAAGFSAEQAARFARQTIIGAGELLNQSDLPADILRKNVTSPNGTTAVALAVLMDADGFGPLLGRAVAAAKRRAEELAG</sequence>
<dbReference type="PANTHER" id="PTHR11645:SF0">
    <property type="entry name" value="PYRROLINE-5-CARBOXYLATE REDUCTASE 3"/>
    <property type="match status" value="1"/>
</dbReference>
<evidence type="ECO:0000256" key="2">
    <source>
        <dbReference type="ARBA" id="ARBA00022857"/>
    </source>
</evidence>
<evidence type="ECO:0000256" key="3">
    <source>
        <dbReference type="ARBA" id="ARBA00023002"/>
    </source>
</evidence>
<dbReference type="InterPro" id="IPR036291">
    <property type="entry name" value="NAD(P)-bd_dom_sf"/>
</dbReference>
<comment type="catalytic activity">
    <reaction evidence="4">
        <text>L-proline + NADP(+) = (S)-1-pyrroline-5-carboxylate + NADPH + 2 H(+)</text>
        <dbReference type="Rhea" id="RHEA:14109"/>
        <dbReference type="ChEBI" id="CHEBI:15378"/>
        <dbReference type="ChEBI" id="CHEBI:17388"/>
        <dbReference type="ChEBI" id="CHEBI:57783"/>
        <dbReference type="ChEBI" id="CHEBI:58349"/>
        <dbReference type="ChEBI" id="CHEBI:60039"/>
        <dbReference type="EC" id="1.5.1.2"/>
    </reaction>
</comment>
<reference evidence="8 9" key="1">
    <citation type="submission" date="2023-07" db="EMBL/GenBank/DDBJ databases">
        <title>Genomic Encyclopedia of Type Strains, Phase IV (KMG-IV): sequencing the most valuable type-strain genomes for metagenomic binning, comparative biology and taxonomic classification.</title>
        <authorList>
            <person name="Goeker M."/>
        </authorList>
    </citation>
    <scope>NUCLEOTIDE SEQUENCE [LARGE SCALE GENOMIC DNA]</scope>
    <source>
        <strain evidence="8 9">B6-8</strain>
    </source>
</reference>
<dbReference type="Gene3D" id="1.10.3730.10">
    <property type="entry name" value="ProC C-terminal domain-like"/>
    <property type="match status" value="1"/>
</dbReference>